<evidence type="ECO:0000313" key="4">
    <source>
        <dbReference type="Proteomes" id="UP001521785"/>
    </source>
</evidence>
<dbReference type="PANTHER" id="PTHR42083">
    <property type="entry name" value="MARVEL DOMAIN-CONTAINING PROTEIN"/>
    <property type="match status" value="1"/>
</dbReference>
<proteinExistence type="predicted"/>
<dbReference type="EMBL" id="JAKJXO020000016">
    <property type="protein sequence ID" value="KAL1595008.1"/>
    <property type="molecule type" value="Genomic_DNA"/>
</dbReference>
<reference evidence="3 4" key="1">
    <citation type="submission" date="2024-02" db="EMBL/GenBank/DDBJ databases">
        <title>De novo assembly and annotation of 12 fungi associated with fruit tree decline syndrome in Ontario, Canada.</title>
        <authorList>
            <person name="Sulman M."/>
            <person name="Ellouze W."/>
            <person name="Ilyukhin E."/>
        </authorList>
    </citation>
    <scope>NUCLEOTIDE SEQUENCE [LARGE SCALE GENOMIC DNA]</scope>
    <source>
        <strain evidence="3 4">M42-189</strain>
    </source>
</reference>
<organism evidence="3 4">
    <name type="scientific">Paraconiothyrium brasiliense</name>
    <dbReference type="NCBI Taxonomy" id="300254"/>
    <lineage>
        <taxon>Eukaryota</taxon>
        <taxon>Fungi</taxon>
        <taxon>Dikarya</taxon>
        <taxon>Ascomycota</taxon>
        <taxon>Pezizomycotina</taxon>
        <taxon>Dothideomycetes</taxon>
        <taxon>Pleosporomycetidae</taxon>
        <taxon>Pleosporales</taxon>
        <taxon>Massarineae</taxon>
        <taxon>Didymosphaeriaceae</taxon>
        <taxon>Paraconiothyrium</taxon>
    </lineage>
</organism>
<keyword evidence="2" id="KW-0472">Membrane</keyword>
<gene>
    <name evidence="3" type="ORF">SLS60_009692</name>
</gene>
<evidence type="ECO:0008006" key="5">
    <source>
        <dbReference type="Google" id="ProtNLM"/>
    </source>
</evidence>
<feature type="region of interest" description="Disordered" evidence="1">
    <location>
        <begin position="1"/>
        <end position="29"/>
    </location>
</feature>
<feature type="compositionally biased region" description="Low complexity" evidence="1">
    <location>
        <begin position="8"/>
        <end position="17"/>
    </location>
</feature>
<feature type="transmembrane region" description="Helical" evidence="2">
    <location>
        <begin position="149"/>
        <end position="179"/>
    </location>
</feature>
<feature type="transmembrane region" description="Helical" evidence="2">
    <location>
        <begin position="80"/>
        <end position="100"/>
    </location>
</feature>
<evidence type="ECO:0000313" key="3">
    <source>
        <dbReference type="EMBL" id="KAL1595008.1"/>
    </source>
</evidence>
<sequence length="231" mass="25681">MGSKQVNSATRTTSSTPTKPPQNNASPKSTFRTAVYARLDNPLNNLFRLGIRIVQFVFSLGSGISYAIELAHGHTSPPFIYSQVVFALTMITLVIDALTLRSYRLTFIVESTICVLWLALFGVFYDIYFSGKASGMDYDGMDLERVKRAVWLNLINFLLWLASAVFSAVMCCSGIKGAIKGRLQRRRAKKLRNGKASDSWVETGVLHEEPRASREGRLPMYEEIVAATRAG</sequence>
<feature type="transmembrane region" description="Helical" evidence="2">
    <location>
        <begin position="107"/>
        <end position="129"/>
    </location>
</feature>
<dbReference type="PANTHER" id="PTHR42083:SF1">
    <property type="entry name" value="MARVEL DOMAIN-CONTAINING PROTEIN"/>
    <property type="match status" value="1"/>
</dbReference>
<dbReference type="Proteomes" id="UP001521785">
    <property type="component" value="Unassembled WGS sequence"/>
</dbReference>
<comment type="caution">
    <text evidence="3">The sequence shown here is derived from an EMBL/GenBank/DDBJ whole genome shotgun (WGS) entry which is preliminary data.</text>
</comment>
<accession>A0ABR3QSL0</accession>
<evidence type="ECO:0000256" key="2">
    <source>
        <dbReference type="SAM" id="Phobius"/>
    </source>
</evidence>
<keyword evidence="2" id="KW-1133">Transmembrane helix</keyword>
<feature type="transmembrane region" description="Helical" evidence="2">
    <location>
        <begin position="49"/>
        <end position="68"/>
    </location>
</feature>
<evidence type="ECO:0000256" key="1">
    <source>
        <dbReference type="SAM" id="MobiDB-lite"/>
    </source>
</evidence>
<protein>
    <recommendedName>
        <fullName evidence="5">MARVEL domain-containing protein</fullName>
    </recommendedName>
</protein>
<keyword evidence="2" id="KW-0812">Transmembrane</keyword>
<name>A0ABR3QSL0_9PLEO</name>
<keyword evidence="4" id="KW-1185">Reference proteome</keyword>